<feature type="compositionally biased region" description="Low complexity" evidence="1">
    <location>
        <begin position="28"/>
        <end position="57"/>
    </location>
</feature>
<evidence type="ECO:0000256" key="1">
    <source>
        <dbReference type="SAM" id="MobiDB-lite"/>
    </source>
</evidence>
<protein>
    <submittedName>
        <fullName evidence="4">Uncharacterized protein</fullName>
    </submittedName>
</protein>
<feature type="signal peptide" evidence="3">
    <location>
        <begin position="1"/>
        <end position="22"/>
    </location>
</feature>
<reference evidence="5" key="1">
    <citation type="submission" date="2015-05" db="EMBL/GenBank/DDBJ databases">
        <authorList>
            <person name="Urmite Genomes"/>
        </authorList>
    </citation>
    <scope>NUCLEOTIDE SEQUENCE [LARGE SCALE GENOMIC DNA]</scope>
    <source>
        <strain evidence="5">LF1</strain>
    </source>
</reference>
<dbReference type="EMBL" id="CVRB01000002">
    <property type="protein sequence ID" value="CRK82029.1"/>
    <property type="molecule type" value="Genomic_DNA"/>
</dbReference>
<keyword evidence="5" id="KW-1185">Reference proteome</keyword>
<gene>
    <name evidence="4" type="ORF">BN000_01950</name>
</gene>
<proteinExistence type="predicted"/>
<evidence type="ECO:0000313" key="5">
    <source>
        <dbReference type="Proteomes" id="UP000199087"/>
    </source>
</evidence>
<feature type="chain" id="PRO_5006712333" evidence="3">
    <location>
        <begin position="23"/>
        <end position="144"/>
    </location>
</feature>
<sequence length="144" mass="15807" precursor="true">MKKLFLVFMLMFSLVLPSFASASGFSGHSSSTSSHSRTSSYSNSGSYHSGYKSPSSSVKRTPSNSYQTNGYNQPSRGGSFWSHAAAFGAGTFVGHMFHPFGGHYYGPSGYYGSYGFSFLGLLVDILMIVIIISIIKRIFTRRRY</sequence>
<organism evidence="4 5">
    <name type="scientific">Neobacillus massiliamazoniensis</name>
    <dbReference type="NCBI Taxonomy" id="1499688"/>
    <lineage>
        <taxon>Bacteria</taxon>
        <taxon>Bacillati</taxon>
        <taxon>Bacillota</taxon>
        <taxon>Bacilli</taxon>
        <taxon>Bacillales</taxon>
        <taxon>Bacillaceae</taxon>
        <taxon>Neobacillus</taxon>
    </lineage>
</organism>
<dbReference type="OrthoDB" id="2991747at2"/>
<evidence type="ECO:0000256" key="2">
    <source>
        <dbReference type="SAM" id="Phobius"/>
    </source>
</evidence>
<keyword evidence="2" id="KW-1133">Transmembrane helix</keyword>
<dbReference type="RefSeq" id="WP_090633715.1">
    <property type="nucleotide sequence ID" value="NZ_CVRB01000002.1"/>
</dbReference>
<evidence type="ECO:0000256" key="3">
    <source>
        <dbReference type="SAM" id="SignalP"/>
    </source>
</evidence>
<keyword evidence="3" id="KW-0732">Signal</keyword>
<accession>A0A0U1NVG7</accession>
<dbReference type="AlphaFoldDB" id="A0A0U1NVG7"/>
<keyword evidence="2" id="KW-0472">Membrane</keyword>
<feature type="region of interest" description="Disordered" evidence="1">
    <location>
        <begin position="28"/>
        <end position="69"/>
    </location>
</feature>
<feature type="transmembrane region" description="Helical" evidence="2">
    <location>
        <begin position="114"/>
        <end position="135"/>
    </location>
</feature>
<dbReference type="Proteomes" id="UP000199087">
    <property type="component" value="Unassembled WGS sequence"/>
</dbReference>
<name>A0A0U1NVG7_9BACI</name>
<evidence type="ECO:0000313" key="4">
    <source>
        <dbReference type="EMBL" id="CRK82029.1"/>
    </source>
</evidence>
<keyword evidence="2" id="KW-0812">Transmembrane</keyword>
<feature type="compositionally biased region" description="Polar residues" evidence="1">
    <location>
        <begin position="58"/>
        <end position="69"/>
    </location>
</feature>